<dbReference type="SUPFAM" id="SSF53474">
    <property type="entry name" value="alpha/beta-Hydrolases"/>
    <property type="match status" value="1"/>
</dbReference>
<dbReference type="InterPro" id="IPR029058">
    <property type="entry name" value="AB_hydrolase_fold"/>
</dbReference>
<protein>
    <submittedName>
        <fullName evidence="1">Uncharacterized protein</fullName>
    </submittedName>
</protein>
<dbReference type="AlphaFoldDB" id="X1GI09"/>
<comment type="caution">
    <text evidence="1">The sequence shown here is derived from an EMBL/GenBank/DDBJ whole genome shotgun (WGS) entry which is preliminary data.</text>
</comment>
<feature type="non-terminal residue" evidence="1">
    <location>
        <position position="284"/>
    </location>
</feature>
<gene>
    <name evidence="1" type="ORF">S03H2_34576</name>
</gene>
<name>X1GI09_9ZZZZ</name>
<organism evidence="1">
    <name type="scientific">marine sediment metagenome</name>
    <dbReference type="NCBI Taxonomy" id="412755"/>
    <lineage>
        <taxon>unclassified sequences</taxon>
        <taxon>metagenomes</taxon>
        <taxon>ecological metagenomes</taxon>
    </lineage>
</organism>
<sequence length="284" mass="31474">VDTWANNIAESIEEHFYDKENLILIGHSAGGKTALYAVAHNVGGLADKVALVVTINSPIKRLDGYYVTGGGSVVDYCRARWLLADRGICNSIAYHDSSQDGSWVGSNKHWLAFISGESAPASVQFDFGGIDAWPRNMDDSAIPISAQYSDGADVVYYGEHAHSDFAESDEVARFMAEQILRYIFGGSIECSVFARGGTFEHKANWLPGTDHWEDIVGEVLVDSGRLEHMNESYIKWQEWEDVVGESPPGGERSSYRVSHVNPFLFFTSIRESCWLSPGNSEDYR</sequence>
<accession>X1GI09</accession>
<dbReference type="EMBL" id="BARU01021110">
    <property type="protein sequence ID" value="GAH56832.1"/>
    <property type="molecule type" value="Genomic_DNA"/>
</dbReference>
<reference evidence="1" key="1">
    <citation type="journal article" date="2014" name="Front. Microbiol.">
        <title>High frequency of phylogenetically diverse reductive dehalogenase-homologous genes in deep subseafloor sedimentary metagenomes.</title>
        <authorList>
            <person name="Kawai M."/>
            <person name="Futagami T."/>
            <person name="Toyoda A."/>
            <person name="Takaki Y."/>
            <person name="Nishi S."/>
            <person name="Hori S."/>
            <person name="Arai W."/>
            <person name="Tsubouchi T."/>
            <person name="Morono Y."/>
            <person name="Uchiyama I."/>
            <person name="Ito T."/>
            <person name="Fujiyama A."/>
            <person name="Inagaki F."/>
            <person name="Takami H."/>
        </authorList>
    </citation>
    <scope>NUCLEOTIDE SEQUENCE</scope>
    <source>
        <strain evidence="1">Expedition CK06-06</strain>
    </source>
</reference>
<proteinExistence type="predicted"/>
<dbReference type="Gene3D" id="3.40.50.1820">
    <property type="entry name" value="alpha/beta hydrolase"/>
    <property type="match status" value="1"/>
</dbReference>
<evidence type="ECO:0000313" key="1">
    <source>
        <dbReference type="EMBL" id="GAH56832.1"/>
    </source>
</evidence>
<feature type="non-terminal residue" evidence="1">
    <location>
        <position position="1"/>
    </location>
</feature>